<accession>A0A9N9EJP6</accession>
<organism evidence="1 2">
    <name type="scientific">Acaulospora morrowiae</name>
    <dbReference type="NCBI Taxonomy" id="94023"/>
    <lineage>
        <taxon>Eukaryota</taxon>
        <taxon>Fungi</taxon>
        <taxon>Fungi incertae sedis</taxon>
        <taxon>Mucoromycota</taxon>
        <taxon>Glomeromycotina</taxon>
        <taxon>Glomeromycetes</taxon>
        <taxon>Diversisporales</taxon>
        <taxon>Acaulosporaceae</taxon>
        <taxon>Acaulospora</taxon>
    </lineage>
</organism>
<comment type="caution">
    <text evidence="1">The sequence shown here is derived from an EMBL/GenBank/DDBJ whole genome shotgun (WGS) entry which is preliminary data.</text>
</comment>
<evidence type="ECO:0000313" key="2">
    <source>
        <dbReference type="Proteomes" id="UP000789342"/>
    </source>
</evidence>
<dbReference type="SUPFAM" id="SSF54277">
    <property type="entry name" value="CAD &amp; PB1 domains"/>
    <property type="match status" value="1"/>
</dbReference>
<dbReference type="Gene3D" id="3.10.20.90">
    <property type="entry name" value="Phosphatidylinositol 3-kinase Catalytic Subunit, Chain A, domain 1"/>
    <property type="match status" value="1"/>
</dbReference>
<dbReference type="OrthoDB" id="2359582at2759"/>
<protein>
    <submittedName>
        <fullName evidence="1">2245_t:CDS:1</fullName>
    </submittedName>
</protein>
<gene>
    <name evidence="1" type="ORF">AMORRO_LOCUS11252</name>
</gene>
<keyword evidence="2" id="KW-1185">Reference proteome</keyword>
<proteinExistence type="predicted"/>
<sequence>MNNDEYDNNGDWSFASEKNFDPSQQQFWHQQFLKVDLSKLEIIESGKLLLVAVYPKLSLVLRFITNELCISLNNATEEIVIPLNQVTKFKVSPNKDITVEFKKNFDRYYFRYQQGPLNQREQISFDPSNGKLDGAQTLIFMPANWVDKNTIIFFGEGIRRLRFDQHKVNSLEKRESGIGSNILGKEYGKDDGKELYITCSFLTKTFALQVRDSITFQEILSDVQMRYKIEVNPHRITYKNQVNDIITLIDEEDWQAAKWEAKRAKSYTICMYFS</sequence>
<dbReference type="Proteomes" id="UP000789342">
    <property type="component" value="Unassembled WGS sequence"/>
</dbReference>
<reference evidence="1" key="1">
    <citation type="submission" date="2021-06" db="EMBL/GenBank/DDBJ databases">
        <authorList>
            <person name="Kallberg Y."/>
            <person name="Tangrot J."/>
            <person name="Rosling A."/>
        </authorList>
    </citation>
    <scope>NUCLEOTIDE SEQUENCE</scope>
    <source>
        <strain evidence="1">CL551</strain>
    </source>
</reference>
<dbReference type="AlphaFoldDB" id="A0A9N9EJP6"/>
<evidence type="ECO:0000313" key="1">
    <source>
        <dbReference type="EMBL" id="CAG8681167.1"/>
    </source>
</evidence>
<dbReference type="EMBL" id="CAJVPV010013903">
    <property type="protein sequence ID" value="CAG8681167.1"/>
    <property type="molecule type" value="Genomic_DNA"/>
</dbReference>
<name>A0A9N9EJP6_9GLOM</name>